<proteinExistence type="predicted"/>
<dbReference type="Gene3D" id="3.30.300.30">
    <property type="match status" value="1"/>
</dbReference>
<dbReference type="EMBL" id="SHNN01000002">
    <property type="protein sequence ID" value="MCX2982013.1"/>
    <property type="molecule type" value="Genomic_DNA"/>
</dbReference>
<protein>
    <submittedName>
        <fullName evidence="3">Acyl-CoA synthetase</fullName>
    </submittedName>
</protein>
<dbReference type="InterPro" id="IPR000873">
    <property type="entry name" value="AMP-dep_synth/lig_dom"/>
</dbReference>
<comment type="caution">
    <text evidence="3">The sequence shown here is derived from an EMBL/GenBank/DDBJ whole genome shotgun (WGS) entry which is preliminary data.</text>
</comment>
<evidence type="ECO:0000313" key="4">
    <source>
        <dbReference type="Proteomes" id="UP001143362"/>
    </source>
</evidence>
<dbReference type="SUPFAM" id="SSF56801">
    <property type="entry name" value="Acetyl-CoA synthetase-like"/>
    <property type="match status" value="1"/>
</dbReference>
<dbReference type="InterPro" id="IPR020845">
    <property type="entry name" value="AMP-binding_CS"/>
</dbReference>
<reference evidence="3" key="1">
    <citation type="submission" date="2019-02" db="EMBL/GenBank/DDBJ databases">
        <authorList>
            <person name="Li S.-H."/>
        </authorList>
    </citation>
    <scope>NUCLEOTIDE SEQUENCE</scope>
    <source>
        <strain evidence="3">IMCC14734</strain>
    </source>
</reference>
<keyword evidence="4" id="KW-1185">Reference proteome</keyword>
<gene>
    <name evidence="3" type="ORF">EYC98_14210</name>
</gene>
<dbReference type="Gene3D" id="3.40.50.12780">
    <property type="entry name" value="N-terminal domain of ligase-like"/>
    <property type="match status" value="1"/>
</dbReference>
<sequence>MSTTARSFNLADLFESVASAVPARTAIVSEERRLTYQQLDERATRLASCWQAQGIGRNDHIGLQLRNGSEYMECMLAAYKLRAVPININFHYVEGELAYLYQDADMVALVTHQSFAARVAQVTPDIEALRLVYVVADGSGKEGNADYLDYESALAGGAADRTFPPRDSDDIYIVYTGGTTGMPKGVMWHHRDIFFAAMGGGDVQQTEGPITAPEQLVERIGDEPLVILPTPPFMHAAAQWSAFTALLSGGKIVIPSRGKFIAEDIWQAVNDEGVSMMVIVGDAMANPLIDCLAVHPERWDTSALLVVASGGALFSPATKERLLALTPGTMILDGLGSSETGLMGSKVSARGAPDDDEPRFMVNPHMTVLDEDNQSISPGSGKMGYLARKGHVPIGYYNAPEKSAATFVVVDGERWAIPGDLATVLADGSIFLHGRGSVSINTGGEKVFPEEVESRVKEHDDILDVVVVGLDDERYGEKVVVVCQTRSGEAMSLEHLREFCRSRLANYKMPREVVCLAAIKRSPAGKADYPWAKQAALEALE</sequence>
<evidence type="ECO:0000259" key="2">
    <source>
        <dbReference type="Pfam" id="PF13193"/>
    </source>
</evidence>
<evidence type="ECO:0000259" key="1">
    <source>
        <dbReference type="Pfam" id="PF00501"/>
    </source>
</evidence>
<accession>A0ABT3TI56</accession>
<evidence type="ECO:0000313" key="3">
    <source>
        <dbReference type="EMBL" id="MCX2982013.1"/>
    </source>
</evidence>
<dbReference type="PANTHER" id="PTHR43767">
    <property type="entry name" value="LONG-CHAIN-FATTY-ACID--COA LIGASE"/>
    <property type="match status" value="1"/>
</dbReference>
<dbReference type="InterPro" id="IPR025110">
    <property type="entry name" value="AMP-bd_C"/>
</dbReference>
<dbReference type="Proteomes" id="UP001143362">
    <property type="component" value="Unassembled WGS sequence"/>
</dbReference>
<dbReference type="InterPro" id="IPR045851">
    <property type="entry name" value="AMP-bd_C_sf"/>
</dbReference>
<dbReference type="RefSeq" id="WP_279246007.1">
    <property type="nucleotide sequence ID" value="NZ_SHNN01000002.1"/>
</dbReference>
<dbReference type="PROSITE" id="PS00455">
    <property type="entry name" value="AMP_BINDING"/>
    <property type="match status" value="1"/>
</dbReference>
<name>A0ABT3TI56_9GAMM</name>
<dbReference type="Pfam" id="PF13193">
    <property type="entry name" value="AMP-binding_C"/>
    <property type="match status" value="1"/>
</dbReference>
<dbReference type="Pfam" id="PF00501">
    <property type="entry name" value="AMP-binding"/>
    <property type="match status" value="1"/>
</dbReference>
<dbReference type="PANTHER" id="PTHR43767:SF1">
    <property type="entry name" value="NONRIBOSOMAL PEPTIDE SYNTHASE PES1 (EUROFUNG)-RELATED"/>
    <property type="match status" value="1"/>
</dbReference>
<dbReference type="InterPro" id="IPR050237">
    <property type="entry name" value="ATP-dep_AMP-bd_enzyme"/>
</dbReference>
<dbReference type="NCBIfam" id="NF005863">
    <property type="entry name" value="PRK07798.1"/>
    <property type="match status" value="1"/>
</dbReference>
<feature type="domain" description="AMP-dependent synthetase/ligase" evidence="1">
    <location>
        <begin position="14"/>
        <end position="391"/>
    </location>
</feature>
<feature type="domain" description="AMP-binding enzyme C-terminal" evidence="2">
    <location>
        <begin position="451"/>
        <end position="526"/>
    </location>
</feature>
<organism evidence="3 4">
    <name type="scientific">Candidatus Litorirhabdus singularis</name>
    <dbReference type="NCBI Taxonomy" id="2518993"/>
    <lineage>
        <taxon>Bacteria</taxon>
        <taxon>Pseudomonadati</taxon>
        <taxon>Pseudomonadota</taxon>
        <taxon>Gammaproteobacteria</taxon>
        <taxon>Cellvibrionales</taxon>
        <taxon>Halieaceae</taxon>
        <taxon>Candidatus Litorirhabdus</taxon>
    </lineage>
</organism>
<dbReference type="InterPro" id="IPR042099">
    <property type="entry name" value="ANL_N_sf"/>
</dbReference>